<gene>
    <name evidence="4" type="ORF">ON753_00555</name>
</gene>
<evidence type="ECO:0000259" key="3">
    <source>
        <dbReference type="Pfam" id="PF01557"/>
    </source>
</evidence>
<dbReference type="PANTHER" id="PTHR42796:SF4">
    <property type="entry name" value="FUMARYLACETOACETATE HYDROLASE DOMAIN-CONTAINING PROTEIN 2A"/>
    <property type="match status" value="1"/>
</dbReference>
<keyword evidence="2" id="KW-0479">Metal-binding</keyword>
<evidence type="ECO:0000313" key="5">
    <source>
        <dbReference type="Proteomes" id="UP001300261"/>
    </source>
</evidence>
<proteinExistence type="inferred from homology"/>
<comment type="similarity">
    <text evidence="1">Belongs to the FAH family.</text>
</comment>
<dbReference type="GO" id="GO:0016787">
    <property type="term" value="F:hydrolase activity"/>
    <property type="evidence" value="ECO:0007669"/>
    <property type="project" value="UniProtKB-KW"/>
</dbReference>
<evidence type="ECO:0000313" key="4">
    <source>
        <dbReference type="EMBL" id="MCX2720905.1"/>
    </source>
</evidence>
<keyword evidence="5" id="KW-1185">Reference proteome</keyword>
<dbReference type="EMBL" id="JAPEVI010000001">
    <property type="protein sequence ID" value="MCX2720905.1"/>
    <property type="molecule type" value="Genomic_DNA"/>
</dbReference>
<accession>A0ABT3QVJ7</accession>
<reference evidence="4 5" key="1">
    <citation type="journal article" date="2016" name="Int. J. Syst. Evol. Microbiol.">
        <title>Labrenzia salina sp. nov., isolated from the rhizosphere of the halophyte Arthrocnemum macrostachyum.</title>
        <authorList>
            <person name="Camacho M."/>
            <person name="Redondo-Gomez S."/>
            <person name="Rodriguez-Llorente I."/>
            <person name="Rohde M."/>
            <person name="Sproer C."/>
            <person name="Schumann P."/>
            <person name="Klenk H.P."/>
            <person name="Montero-Calasanz M.D.C."/>
        </authorList>
    </citation>
    <scope>NUCLEOTIDE SEQUENCE [LARGE SCALE GENOMIC DNA]</scope>
    <source>
        <strain evidence="4 5">DSM 29163</strain>
    </source>
</reference>
<dbReference type="RefSeq" id="WP_265960602.1">
    <property type="nucleotide sequence ID" value="NZ_JAPEVI010000001.1"/>
</dbReference>
<dbReference type="SUPFAM" id="SSF56529">
    <property type="entry name" value="FAH"/>
    <property type="match status" value="1"/>
</dbReference>
<comment type="caution">
    <text evidence="4">The sequence shown here is derived from an EMBL/GenBank/DDBJ whole genome shotgun (WGS) entry which is preliminary data.</text>
</comment>
<evidence type="ECO:0000256" key="1">
    <source>
        <dbReference type="ARBA" id="ARBA00010211"/>
    </source>
</evidence>
<dbReference type="Proteomes" id="UP001300261">
    <property type="component" value="Unassembled WGS sequence"/>
</dbReference>
<protein>
    <submittedName>
        <fullName evidence="4">Fumarylacetoacetate hydrolase family protein</fullName>
    </submittedName>
</protein>
<dbReference type="PANTHER" id="PTHR42796">
    <property type="entry name" value="FUMARYLACETOACETATE HYDROLASE DOMAIN-CONTAINING PROTEIN 2A-RELATED"/>
    <property type="match status" value="1"/>
</dbReference>
<dbReference type="Pfam" id="PF01557">
    <property type="entry name" value="FAA_hydrolase"/>
    <property type="match status" value="1"/>
</dbReference>
<name>A0ABT3QVJ7_9HYPH</name>
<dbReference type="InterPro" id="IPR011234">
    <property type="entry name" value="Fumarylacetoacetase-like_C"/>
</dbReference>
<evidence type="ECO:0000256" key="2">
    <source>
        <dbReference type="ARBA" id="ARBA00022723"/>
    </source>
</evidence>
<organism evidence="4 5">
    <name type="scientific">Roseibium salinum</name>
    <dbReference type="NCBI Taxonomy" id="1604349"/>
    <lineage>
        <taxon>Bacteria</taxon>
        <taxon>Pseudomonadati</taxon>
        <taxon>Pseudomonadota</taxon>
        <taxon>Alphaproteobacteria</taxon>
        <taxon>Hyphomicrobiales</taxon>
        <taxon>Stappiaceae</taxon>
        <taxon>Roseibium</taxon>
    </lineage>
</organism>
<dbReference type="InterPro" id="IPR051121">
    <property type="entry name" value="FAH"/>
</dbReference>
<keyword evidence="4" id="KW-0378">Hydrolase</keyword>
<feature type="domain" description="Fumarylacetoacetase-like C-terminal" evidence="3">
    <location>
        <begin position="73"/>
        <end position="278"/>
    </location>
</feature>
<dbReference type="InterPro" id="IPR036663">
    <property type="entry name" value="Fumarylacetoacetase_C_sf"/>
</dbReference>
<dbReference type="Gene3D" id="3.90.850.10">
    <property type="entry name" value="Fumarylacetoacetase-like, C-terminal domain"/>
    <property type="match status" value="1"/>
</dbReference>
<sequence length="292" mass="30401">MKLLTGTRAGDATPSVFSVSGDTATLLSENAGDLSALIADIAEGGALPQPAAGAVTVPVADITPALPVARPGKIVCLGLNYAEHAREGGYEVPDYPAMFLRAATSMIPANAPMILPLASQTFDYETELMVVIGKGGRHISEAEALNHVFGYTTFNDGSVREYQRKTHQWTAGKNFDGTGALGPVVVTPDEVPAGAHGLAISTRLNGRVLQNSNTSDMIFPVARTIAIVSEIMTLEPGDMIAFGTPPGVGHARKPQVWMKAGDVVEVEIESIGICRNPIIAEADLGAQGAAAE</sequence>